<feature type="chain" id="PRO_5005874403" description="WSC domain-containing protein" evidence="1">
    <location>
        <begin position="22"/>
        <end position="98"/>
    </location>
</feature>
<comment type="caution">
    <text evidence="2">The sequence shown here is derived from an EMBL/GenBank/DDBJ whole genome shotgun (WGS) entry which is preliminary data.</text>
</comment>
<keyword evidence="1" id="KW-0732">Signal</keyword>
<organism evidence="2 3">
    <name type="scientific">Fusarium langsethiae</name>
    <dbReference type="NCBI Taxonomy" id="179993"/>
    <lineage>
        <taxon>Eukaryota</taxon>
        <taxon>Fungi</taxon>
        <taxon>Dikarya</taxon>
        <taxon>Ascomycota</taxon>
        <taxon>Pezizomycotina</taxon>
        <taxon>Sordariomycetes</taxon>
        <taxon>Hypocreomycetidae</taxon>
        <taxon>Hypocreales</taxon>
        <taxon>Nectriaceae</taxon>
        <taxon>Fusarium</taxon>
    </lineage>
</organism>
<dbReference type="EMBL" id="JXCE01000698">
    <property type="protein sequence ID" value="KPA36255.1"/>
    <property type="molecule type" value="Genomic_DNA"/>
</dbReference>
<keyword evidence="3" id="KW-1185">Reference proteome</keyword>
<name>A0A0N1J286_FUSLA</name>
<dbReference type="Proteomes" id="UP000037904">
    <property type="component" value="Unassembled WGS sequence"/>
</dbReference>
<evidence type="ECO:0000256" key="1">
    <source>
        <dbReference type="SAM" id="SignalP"/>
    </source>
</evidence>
<evidence type="ECO:0000313" key="3">
    <source>
        <dbReference type="Proteomes" id="UP000037904"/>
    </source>
</evidence>
<proteinExistence type="predicted"/>
<accession>A0A0N1J286</accession>
<reference evidence="2 3" key="1">
    <citation type="submission" date="2015-04" db="EMBL/GenBank/DDBJ databases">
        <title>The draft genome sequence of Fusarium langsethiae, a T-2/HT-2 mycotoxin producer.</title>
        <authorList>
            <person name="Lysoe E."/>
            <person name="Divon H.H."/>
            <person name="Terzi V."/>
            <person name="Orru L."/>
            <person name="Lamontanara A."/>
            <person name="Kolseth A.-K."/>
            <person name="Frandsen R.J."/>
            <person name="Nielsen K."/>
            <person name="Thrane U."/>
        </authorList>
    </citation>
    <scope>NUCLEOTIDE SEQUENCE [LARGE SCALE GENOMIC DNA]</scope>
    <source>
        <strain evidence="2 3">Fl201059</strain>
    </source>
</reference>
<gene>
    <name evidence="2" type="ORF">FLAG1_10989</name>
</gene>
<sequence length="98" mass="10432">MAVTKFGLLTLLSASAVRVSGDSGLQRPARDAVLNQATPQGCFSTLPSKASLVQEGTFMATGQCLSQCQNKNKSVAILYASKCYCSESYPARLSIHTR</sequence>
<protein>
    <recommendedName>
        <fullName evidence="4">WSC domain-containing protein</fullName>
    </recommendedName>
</protein>
<dbReference type="AlphaFoldDB" id="A0A0N1J286"/>
<feature type="signal peptide" evidence="1">
    <location>
        <begin position="1"/>
        <end position="21"/>
    </location>
</feature>
<evidence type="ECO:0000313" key="2">
    <source>
        <dbReference type="EMBL" id="KPA36255.1"/>
    </source>
</evidence>
<feature type="non-terminal residue" evidence="2">
    <location>
        <position position="98"/>
    </location>
</feature>
<evidence type="ECO:0008006" key="4">
    <source>
        <dbReference type="Google" id="ProtNLM"/>
    </source>
</evidence>